<feature type="transmembrane region" description="Helical" evidence="1">
    <location>
        <begin position="42"/>
        <end position="59"/>
    </location>
</feature>
<feature type="transmembrane region" description="Helical" evidence="1">
    <location>
        <begin position="151"/>
        <end position="172"/>
    </location>
</feature>
<dbReference type="CTD" id="8589480"/>
<organism evidence="2 3">
    <name type="scientific">Caenorhabditis briggsae</name>
    <dbReference type="NCBI Taxonomy" id="6238"/>
    <lineage>
        <taxon>Eukaryota</taxon>
        <taxon>Metazoa</taxon>
        <taxon>Ecdysozoa</taxon>
        <taxon>Nematoda</taxon>
        <taxon>Chromadorea</taxon>
        <taxon>Rhabditida</taxon>
        <taxon>Rhabditina</taxon>
        <taxon>Rhabditomorpha</taxon>
        <taxon>Rhabditoidea</taxon>
        <taxon>Rhabditidae</taxon>
        <taxon>Peloderinae</taxon>
        <taxon>Caenorhabditis</taxon>
    </lineage>
</organism>
<dbReference type="Gene3D" id="1.20.1070.10">
    <property type="entry name" value="Rhodopsin 7-helix transmembrane proteins"/>
    <property type="match status" value="1"/>
</dbReference>
<gene>
    <name evidence="2" type="ORF">CBG06555</name>
    <name evidence="2" type="ORF">CBG_06555</name>
</gene>
<dbReference type="SUPFAM" id="SSF81321">
    <property type="entry name" value="Family A G protein-coupled receptor-like"/>
    <property type="match status" value="1"/>
</dbReference>
<proteinExistence type="predicted"/>
<evidence type="ECO:0000313" key="3">
    <source>
        <dbReference type="Proteomes" id="UP000008549"/>
    </source>
</evidence>
<feature type="transmembrane region" description="Helical" evidence="1">
    <location>
        <begin position="114"/>
        <end position="139"/>
    </location>
</feature>
<feature type="transmembrane region" description="Helical" evidence="1">
    <location>
        <begin position="65"/>
        <end position="94"/>
    </location>
</feature>
<sequence>MMEIPDMDRILLDVWLPIGTYYSGYIDDYSKNYFELDMIQKFGVGFSGISGFVLVAYHANGTIRLQYICCTINMTFIMLFQYSIILYCAIRMYFEMKSKVQFFSPSLRNLHRQFFKTLVLQVVTPTVTLFAPVTVLIYLPLFDLQLDLPTGLSTSALVFYPALDAIIIIYVVRDYRNAVKNILKRLIDCLQNWANSSDAEEIPTTTIRSPSVLN</sequence>
<dbReference type="InterPro" id="IPR019428">
    <property type="entry name" value="7TM_GPCR_serpentine_rcpt_Str"/>
</dbReference>
<dbReference type="PANTHER" id="PTHR46000">
    <property type="entry name" value="SEVEN TM RECEPTOR-RELATED"/>
    <property type="match status" value="1"/>
</dbReference>
<dbReference type="InParanoid" id="A8X2I5"/>
<evidence type="ECO:0000313" key="2">
    <source>
        <dbReference type="EMBL" id="CAP26845.1"/>
    </source>
</evidence>
<dbReference type="HOGENOM" id="CLU_1236059_0_0_1"/>
<evidence type="ECO:0000256" key="1">
    <source>
        <dbReference type="SAM" id="Phobius"/>
    </source>
</evidence>
<reference evidence="2 3" key="1">
    <citation type="journal article" date="2003" name="PLoS Biol.">
        <title>The genome sequence of Caenorhabditis briggsae: a platform for comparative genomics.</title>
        <authorList>
            <person name="Stein L.D."/>
            <person name="Bao Z."/>
            <person name="Blasiar D."/>
            <person name="Blumenthal T."/>
            <person name="Brent M.R."/>
            <person name="Chen N."/>
            <person name="Chinwalla A."/>
            <person name="Clarke L."/>
            <person name="Clee C."/>
            <person name="Coghlan A."/>
            <person name="Coulson A."/>
            <person name="D'Eustachio P."/>
            <person name="Fitch D.H."/>
            <person name="Fulton L.A."/>
            <person name="Fulton R.E."/>
            <person name="Griffiths-Jones S."/>
            <person name="Harris T.W."/>
            <person name="Hillier L.W."/>
            <person name="Kamath R."/>
            <person name="Kuwabara P.E."/>
            <person name="Mardis E.R."/>
            <person name="Marra M.A."/>
            <person name="Miner T.L."/>
            <person name="Minx P."/>
            <person name="Mullikin J.C."/>
            <person name="Plumb R.W."/>
            <person name="Rogers J."/>
            <person name="Schein J.E."/>
            <person name="Sohrmann M."/>
            <person name="Spieth J."/>
            <person name="Stajich J.E."/>
            <person name="Wei C."/>
            <person name="Willey D."/>
            <person name="Wilson R.K."/>
            <person name="Durbin R."/>
            <person name="Waterston R.H."/>
        </authorList>
    </citation>
    <scope>NUCLEOTIDE SEQUENCE [LARGE SCALE GENOMIC DNA]</scope>
    <source>
        <strain evidence="2 3">AF16</strain>
    </source>
</reference>
<dbReference type="EMBL" id="HE601320">
    <property type="protein sequence ID" value="CAP26845.1"/>
    <property type="molecule type" value="Genomic_DNA"/>
</dbReference>
<dbReference type="FunCoup" id="A8X2I5">
    <property type="interactions" value="294"/>
</dbReference>
<keyword evidence="3" id="KW-1185">Reference proteome</keyword>
<keyword evidence="1" id="KW-0472">Membrane</keyword>
<keyword evidence="1" id="KW-0812">Transmembrane</keyword>
<reference evidence="2 3" key="2">
    <citation type="journal article" date="2011" name="PLoS Genet.">
        <title>Caenorhabditis briggsae recombinant inbred line genotypes reveal inter-strain incompatibility and the evolution of recombination.</title>
        <authorList>
            <person name="Ross J.A."/>
            <person name="Koboldt D.C."/>
            <person name="Staisch J.E."/>
            <person name="Chamberlin H.M."/>
            <person name="Gupta B.P."/>
            <person name="Miller R.D."/>
            <person name="Baird S.E."/>
            <person name="Haag E.S."/>
        </authorList>
    </citation>
    <scope>NUCLEOTIDE SEQUENCE [LARGE SCALE GENOMIC DNA]</scope>
    <source>
        <strain evidence="2 3">AF16</strain>
    </source>
</reference>
<dbReference type="AlphaFoldDB" id="A8X2I5"/>
<dbReference type="RefSeq" id="XP_002647481.1">
    <property type="nucleotide sequence ID" value="XM_002647435.1"/>
</dbReference>
<dbReference type="GeneID" id="8589480"/>
<dbReference type="eggNOG" id="ENOG502RVRW">
    <property type="taxonomic scope" value="Eukaryota"/>
</dbReference>
<name>A8X2I5_CAEBR</name>
<dbReference type="PANTHER" id="PTHR46000:SF11">
    <property type="entry name" value="SEVEN TM RECEPTOR"/>
    <property type="match status" value="1"/>
</dbReference>
<protein>
    <submittedName>
        <fullName evidence="2">Protein CBG06555</fullName>
    </submittedName>
</protein>
<keyword evidence="1" id="KW-1133">Transmembrane helix</keyword>
<dbReference type="Proteomes" id="UP000008549">
    <property type="component" value="Unassembled WGS sequence"/>
</dbReference>
<accession>A8X2I5</accession>
<dbReference type="Pfam" id="PF10326">
    <property type="entry name" value="7TM_GPCR_Str"/>
    <property type="match status" value="1"/>
</dbReference>
<dbReference type="KEGG" id="cbr:CBG_06555"/>
<dbReference type="OMA" id="YICCTIN"/>